<sequence length="871" mass="94772">MYQLVVTRAFEEGEEQLLDEDAENSDERSFLLDSSLFLSLGATLDPASASSGPNGHPPLSFTWLDPDGDGPDDEFEFVLPADGSISETQARDFEKLCWRCMWERKESREWPTDSGEAKRADARLADEFKVERAPPPAPSTPLYPNLPTASSSGASTPSRLSATSAAGSPLRTTQVPGAMAGKTPLFRANSPDADSDDDEDEHEAARADQYDDGDDGTPYQPASAEDDDSGDGLAQQLMQKATLSPPVPSTTSPSRGKGKGKAIEATRAVPVEDDIAPAMQKPPTPPAPPPNEAVIAVQASLHLYDRATGLFMLQDDSVKAGLYKVPPPNSGHWLVVESDKEGDVWVSQAVTAATTVNFAEKERAMVFNYTAPAADESSAPETYTWLLRLPDEDGFTALQAAVSAALFEDKWGAGSWNKMKDDDREYARKAWLEEDVEMWDVPEEEEEEDAEAEDDDEEDESDDEDEPLAVGDDEDNTDDDDVAAPSAAKAFSSKPPKRLPIGAKKRAKNSALAVGYKDDLSFVVQGDMIGVFKQQRDGGKKLKFMTSIVNIATPDQKKGFAPGKVMLHNQDTSMILQNPLAPGSLYRLDLETGKVVDEYKVSEDFAVQNFLPDAKFAQTTQQQTFIGHSHNGLFRIDPRLAGTKLVNSEFKQYATKADFSAAATTEAGKLVVGSAKGDLRLFDKLGKNAKTALPALGDPIIGVDVSADGRWILATCKTYLLLIDTMIPETSGSKYAGQSGFDRSFPAAEKPTPRRLTLKPEHIAHMQEVQGGDGVSFTPAKFNAGLSGEPERTIVTSTGPFIVAWNFRQVKSGNTNNYTLRRFSEEIVADNFKFGGDREIIVTLPENVFVEEKKKLKAPTRDSIVRTWDGN</sequence>
<feature type="compositionally biased region" description="Acidic residues" evidence="1">
    <location>
        <begin position="435"/>
        <end position="482"/>
    </location>
</feature>
<evidence type="ECO:0000259" key="4">
    <source>
        <dbReference type="Pfam" id="PF17748"/>
    </source>
</evidence>
<feature type="compositionally biased region" description="Low complexity" evidence="1">
    <location>
        <begin position="483"/>
        <end position="494"/>
    </location>
</feature>
<dbReference type="InterPro" id="IPR015943">
    <property type="entry name" value="WD40/YVTN_repeat-like_dom_sf"/>
</dbReference>
<dbReference type="InterPro" id="IPR013863">
    <property type="entry name" value="VID27_C"/>
</dbReference>
<dbReference type="Pfam" id="PF17747">
    <property type="entry name" value="VID27_PH"/>
    <property type="match status" value="1"/>
</dbReference>
<dbReference type="SUPFAM" id="SSF69322">
    <property type="entry name" value="Tricorn protease domain 2"/>
    <property type="match status" value="1"/>
</dbReference>
<name>A0A2S5B0V2_9BASI</name>
<accession>A0A2S5B0V2</accession>
<dbReference type="EMBL" id="PJQD01000118">
    <property type="protein sequence ID" value="POY70409.1"/>
    <property type="molecule type" value="Genomic_DNA"/>
</dbReference>
<keyword evidence="6" id="KW-1185">Reference proteome</keyword>
<dbReference type="AlphaFoldDB" id="A0A2S5B0V2"/>
<feature type="domain" description="Vacuolar import/degradation Vid27 C-terminal" evidence="2">
    <location>
        <begin position="508"/>
        <end position="866"/>
    </location>
</feature>
<feature type="compositionally biased region" description="Low complexity" evidence="1">
    <location>
        <begin position="142"/>
        <end position="161"/>
    </location>
</feature>
<protein>
    <recommendedName>
        <fullName evidence="7">Vacuolar import/degradation Vid27 C-terminal domain-containing protein</fullName>
    </recommendedName>
</protein>
<proteinExistence type="predicted"/>
<comment type="caution">
    <text evidence="5">The sequence shown here is derived from an EMBL/GenBank/DDBJ whole genome shotgun (WGS) entry which is preliminary data.</text>
</comment>
<gene>
    <name evidence="5" type="ORF">BMF94_6584</name>
</gene>
<feature type="domain" description="Vid27 PH-like" evidence="3">
    <location>
        <begin position="293"/>
        <end position="408"/>
    </location>
</feature>
<dbReference type="InterPro" id="IPR040979">
    <property type="entry name" value="Vid27_N"/>
</dbReference>
<feature type="domain" description="Vid27 N-terminal" evidence="4">
    <location>
        <begin position="2"/>
        <end position="109"/>
    </location>
</feature>
<feature type="compositionally biased region" description="Polar residues" evidence="1">
    <location>
        <begin position="162"/>
        <end position="175"/>
    </location>
</feature>
<dbReference type="PANTHER" id="PTHR31913">
    <property type="entry name" value="VACUOLAR IMPORT AND DEGRADATION PROTEIN 27"/>
    <property type="match status" value="1"/>
</dbReference>
<dbReference type="GO" id="GO:0005634">
    <property type="term" value="C:nucleus"/>
    <property type="evidence" value="ECO:0007669"/>
    <property type="project" value="TreeGrafter"/>
</dbReference>
<dbReference type="Gene3D" id="2.130.10.10">
    <property type="entry name" value="YVTN repeat-like/Quinoprotein amine dehydrogenase"/>
    <property type="match status" value="1"/>
</dbReference>
<evidence type="ECO:0000256" key="1">
    <source>
        <dbReference type="SAM" id="MobiDB-lite"/>
    </source>
</evidence>
<feature type="region of interest" description="Disordered" evidence="1">
    <location>
        <begin position="43"/>
        <end position="67"/>
    </location>
</feature>
<evidence type="ECO:0000313" key="5">
    <source>
        <dbReference type="EMBL" id="POY70409.1"/>
    </source>
</evidence>
<dbReference type="Proteomes" id="UP000237144">
    <property type="component" value="Unassembled WGS sequence"/>
</dbReference>
<evidence type="ECO:0008006" key="7">
    <source>
        <dbReference type="Google" id="ProtNLM"/>
    </source>
</evidence>
<dbReference type="Pfam" id="PF17748">
    <property type="entry name" value="VID27_N"/>
    <property type="match status" value="1"/>
</dbReference>
<reference evidence="5 6" key="1">
    <citation type="journal article" date="2018" name="Front. Microbiol.">
        <title>Prospects for Fungal Bioremediation of Acidic Radioactive Waste Sites: Characterization and Genome Sequence of Rhodotorula taiwanensis MD1149.</title>
        <authorList>
            <person name="Tkavc R."/>
            <person name="Matrosova V.Y."/>
            <person name="Grichenko O.E."/>
            <person name="Gostincar C."/>
            <person name="Volpe R.P."/>
            <person name="Klimenkova P."/>
            <person name="Gaidamakova E.K."/>
            <person name="Zhou C.E."/>
            <person name="Stewart B.J."/>
            <person name="Lyman M.G."/>
            <person name="Malfatti S.A."/>
            <person name="Rubinfeld B."/>
            <person name="Courtot M."/>
            <person name="Singh J."/>
            <person name="Dalgard C.L."/>
            <person name="Hamilton T."/>
            <person name="Frey K.G."/>
            <person name="Gunde-Cimerman N."/>
            <person name="Dugan L."/>
            <person name="Daly M.J."/>
        </authorList>
    </citation>
    <scope>NUCLEOTIDE SEQUENCE [LARGE SCALE GENOMIC DNA]</scope>
    <source>
        <strain evidence="5 6">MD1149</strain>
    </source>
</reference>
<dbReference type="InterPro" id="IPR040768">
    <property type="entry name" value="Vid27_PH"/>
</dbReference>
<feature type="region of interest" description="Disordered" evidence="1">
    <location>
        <begin position="106"/>
        <end position="263"/>
    </location>
</feature>
<feature type="region of interest" description="Disordered" evidence="1">
    <location>
        <begin position="435"/>
        <end position="503"/>
    </location>
</feature>
<feature type="compositionally biased region" description="Basic and acidic residues" evidence="1">
    <location>
        <begin position="106"/>
        <end position="132"/>
    </location>
</feature>
<dbReference type="Pfam" id="PF08553">
    <property type="entry name" value="VID27"/>
    <property type="match status" value="1"/>
</dbReference>
<feature type="compositionally biased region" description="Acidic residues" evidence="1">
    <location>
        <begin position="193"/>
        <end position="202"/>
    </location>
</feature>
<dbReference type="InterPro" id="IPR040458">
    <property type="entry name" value="Vid27"/>
</dbReference>
<dbReference type="OrthoDB" id="10251113at2759"/>
<evidence type="ECO:0000259" key="2">
    <source>
        <dbReference type="Pfam" id="PF08553"/>
    </source>
</evidence>
<evidence type="ECO:0000259" key="3">
    <source>
        <dbReference type="Pfam" id="PF17747"/>
    </source>
</evidence>
<dbReference type="GO" id="GO:0005737">
    <property type="term" value="C:cytoplasm"/>
    <property type="evidence" value="ECO:0007669"/>
    <property type="project" value="TreeGrafter"/>
</dbReference>
<organism evidence="5 6">
    <name type="scientific">Rhodotorula taiwanensis</name>
    <dbReference type="NCBI Taxonomy" id="741276"/>
    <lineage>
        <taxon>Eukaryota</taxon>
        <taxon>Fungi</taxon>
        <taxon>Dikarya</taxon>
        <taxon>Basidiomycota</taxon>
        <taxon>Pucciniomycotina</taxon>
        <taxon>Microbotryomycetes</taxon>
        <taxon>Sporidiobolales</taxon>
        <taxon>Sporidiobolaceae</taxon>
        <taxon>Rhodotorula</taxon>
    </lineage>
</organism>
<evidence type="ECO:0000313" key="6">
    <source>
        <dbReference type="Proteomes" id="UP000237144"/>
    </source>
</evidence>
<dbReference type="PANTHER" id="PTHR31913:SF0">
    <property type="entry name" value="VACUOLAR IMPORT AND DEGRADATION PROTEIN 27"/>
    <property type="match status" value="1"/>
</dbReference>